<dbReference type="RefSeq" id="WP_248866534.1">
    <property type="nucleotide sequence ID" value="NZ_CP086322.1"/>
</dbReference>
<gene>
    <name evidence="3" type="ORF">K9S39_30535</name>
</gene>
<evidence type="ECO:0000259" key="2">
    <source>
        <dbReference type="PROSITE" id="PS50157"/>
    </source>
</evidence>
<protein>
    <recommendedName>
        <fullName evidence="2">C2H2-type domain-containing protein</fullName>
    </recommendedName>
</protein>
<feature type="region of interest" description="Disordered" evidence="1">
    <location>
        <begin position="163"/>
        <end position="230"/>
    </location>
</feature>
<feature type="compositionally biased region" description="Basic and acidic residues" evidence="1">
    <location>
        <begin position="178"/>
        <end position="189"/>
    </location>
</feature>
<keyword evidence="4" id="KW-1185">Reference proteome</keyword>
<dbReference type="PROSITE" id="PS50157">
    <property type="entry name" value="ZINC_FINGER_C2H2_2"/>
    <property type="match status" value="1"/>
</dbReference>
<accession>A0ABY4MGY2</accession>
<organism evidence="3 4">
    <name type="scientific">Streptomyces halobius</name>
    <dbReference type="NCBI Taxonomy" id="2879846"/>
    <lineage>
        <taxon>Bacteria</taxon>
        <taxon>Bacillati</taxon>
        <taxon>Actinomycetota</taxon>
        <taxon>Actinomycetes</taxon>
        <taxon>Kitasatosporales</taxon>
        <taxon>Streptomycetaceae</taxon>
        <taxon>Streptomyces</taxon>
    </lineage>
</organism>
<feature type="compositionally biased region" description="Basic and acidic residues" evidence="1">
    <location>
        <begin position="198"/>
        <end position="209"/>
    </location>
</feature>
<evidence type="ECO:0000313" key="3">
    <source>
        <dbReference type="EMBL" id="UQA95621.1"/>
    </source>
</evidence>
<name>A0ABY4MGY2_9ACTN</name>
<sequence length="230" mass="24703">MSDLIHVVPTAEQRQQFAAWAVAQTPKIRTVGPNAFAVPAALFTEVPERLLIGSHVDGHRYVSPDEDQEQHRQALTGTRGPEVTIPLTRPKQARQAADTSRLTELLGVATPDALTVPAPDDPVFSVPGGGSESAWAPPELEVEAGPPPPVPERTYGQHAIPLDTGGRDQEDAAGGMDRSNRAVDNRTDAEAGPYGCDLCDREFTTARGRDTHRRQIHTRNRGTGTNLAGT</sequence>
<feature type="compositionally biased region" description="Polar residues" evidence="1">
    <location>
        <begin position="221"/>
        <end position="230"/>
    </location>
</feature>
<dbReference type="PROSITE" id="PS00028">
    <property type="entry name" value="ZINC_FINGER_C2H2_1"/>
    <property type="match status" value="1"/>
</dbReference>
<reference evidence="3" key="1">
    <citation type="submission" date="2021-10" db="EMBL/GenBank/DDBJ databases">
        <title>Streptomyces nigrumlapis sp.nov.,an antimicrobial producing actinobacterium isolated from Black Gobi rocks.</title>
        <authorList>
            <person name="Wen Y."/>
            <person name="Zhang W."/>
            <person name="Liu X.G."/>
        </authorList>
    </citation>
    <scope>NUCLEOTIDE SEQUENCE</scope>
    <source>
        <strain evidence="3">ST13-2-2</strain>
    </source>
</reference>
<dbReference type="Proteomes" id="UP000830115">
    <property type="component" value="Chromosome"/>
</dbReference>
<evidence type="ECO:0000313" key="4">
    <source>
        <dbReference type="Proteomes" id="UP000830115"/>
    </source>
</evidence>
<proteinExistence type="predicted"/>
<feature type="domain" description="C2H2-type" evidence="2">
    <location>
        <begin position="194"/>
        <end position="222"/>
    </location>
</feature>
<dbReference type="InterPro" id="IPR013087">
    <property type="entry name" value="Znf_C2H2_type"/>
</dbReference>
<dbReference type="EMBL" id="CP086322">
    <property type="protein sequence ID" value="UQA95621.1"/>
    <property type="molecule type" value="Genomic_DNA"/>
</dbReference>
<feature type="compositionally biased region" description="Basic residues" evidence="1">
    <location>
        <begin position="210"/>
        <end position="220"/>
    </location>
</feature>
<evidence type="ECO:0000256" key="1">
    <source>
        <dbReference type="SAM" id="MobiDB-lite"/>
    </source>
</evidence>